<dbReference type="PROSITE" id="PS50081">
    <property type="entry name" value="ZF_DAG_PE_2"/>
    <property type="match status" value="1"/>
</dbReference>
<sequence length="162" mass="17595">MNGHSMRSQTQFRSGELCAVCENAMSSKGQPTGAGVKCDECKLLFHNKCIHSSHQIPCRSNLSSHTPRGSSSSIMLAPISNANPSRPPRSKNRKGGKNWQKLSAKENSGSNMNSQPSDCRSQSVRDSHSSTGSGSGWLVTRTAEFVDPRDILITDCDELQIM</sequence>
<reference evidence="5" key="1">
    <citation type="submission" date="2020-11" db="EMBL/GenBank/DDBJ databases">
        <authorList>
            <person name="Tran Van P."/>
        </authorList>
    </citation>
    <scope>NUCLEOTIDE SEQUENCE</scope>
</reference>
<feature type="compositionally biased region" description="Polar residues" evidence="3">
    <location>
        <begin position="56"/>
        <end position="84"/>
    </location>
</feature>
<feature type="compositionally biased region" description="Polar residues" evidence="3">
    <location>
        <begin position="105"/>
        <end position="122"/>
    </location>
</feature>
<dbReference type="Pfam" id="PF00130">
    <property type="entry name" value="C1_1"/>
    <property type="match status" value="1"/>
</dbReference>
<dbReference type="EMBL" id="OC912181">
    <property type="protein sequence ID" value="CAD7651420.1"/>
    <property type="molecule type" value="Genomic_DNA"/>
</dbReference>
<evidence type="ECO:0000259" key="4">
    <source>
        <dbReference type="PROSITE" id="PS50081"/>
    </source>
</evidence>
<name>A0A7R9QMD3_9ACAR</name>
<feature type="non-terminal residue" evidence="5">
    <location>
        <position position="162"/>
    </location>
</feature>
<evidence type="ECO:0000256" key="1">
    <source>
        <dbReference type="ARBA" id="ARBA00022723"/>
    </source>
</evidence>
<dbReference type="InterPro" id="IPR002219">
    <property type="entry name" value="PKC_DAG/PE"/>
</dbReference>
<gene>
    <name evidence="5" type="ORF">OSB1V03_LOCUS23353</name>
</gene>
<dbReference type="OrthoDB" id="312459at2759"/>
<feature type="domain" description="Phorbol-ester/DAG-type" evidence="4">
    <location>
        <begin position="3"/>
        <end position="58"/>
    </location>
</feature>
<protein>
    <recommendedName>
        <fullName evidence="4">Phorbol-ester/DAG-type domain-containing protein</fullName>
    </recommendedName>
</protein>
<dbReference type="AlphaFoldDB" id="A0A7R9QMD3"/>
<organism evidence="5">
    <name type="scientific">Medioppia subpectinata</name>
    <dbReference type="NCBI Taxonomy" id="1979941"/>
    <lineage>
        <taxon>Eukaryota</taxon>
        <taxon>Metazoa</taxon>
        <taxon>Ecdysozoa</taxon>
        <taxon>Arthropoda</taxon>
        <taxon>Chelicerata</taxon>
        <taxon>Arachnida</taxon>
        <taxon>Acari</taxon>
        <taxon>Acariformes</taxon>
        <taxon>Sarcoptiformes</taxon>
        <taxon>Oribatida</taxon>
        <taxon>Brachypylina</taxon>
        <taxon>Oppioidea</taxon>
        <taxon>Oppiidae</taxon>
        <taxon>Medioppia</taxon>
    </lineage>
</organism>
<dbReference type="SUPFAM" id="SSF57889">
    <property type="entry name" value="Cysteine-rich domain"/>
    <property type="match status" value="1"/>
</dbReference>
<feature type="region of interest" description="Disordered" evidence="3">
    <location>
        <begin position="56"/>
        <end position="136"/>
    </location>
</feature>
<evidence type="ECO:0000256" key="2">
    <source>
        <dbReference type="ARBA" id="ARBA00022833"/>
    </source>
</evidence>
<evidence type="ECO:0000313" key="6">
    <source>
        <dbReference type="Proteomes" id="UP000759131"/>
    </source>
</evidence>
<dbReference type="GO" id="GO:0046872">
    <property type="term" value="F:metal ion binding"/>
    <property type="evidence" value="ECO:0007669"/>
    <property type="project" value="UniProtKB-KW"/>
</dbReference>
<evidence type="ECO:0000256" key="3">
    <source>
        <dbReference type="SAM" id="MobiDB-lite"/>
    </source>
</evidence>
<accession>A0A7R9QMD3</accession>
<keyword evidence="1" id="KW-0479">Metal-binding</keyword>
<dbReference type="Proteomes" id="UP000759131">
    <property type="component" value="Unassembled WGS sequence"/>
</dbReference>
<keyword evidence="2" id="KW-0862">Zinc</keyword>
<dbReference type="InterPro" id="IPR046349">
    <property type="entry name" value="C1-like_sf"/>
</dbReference>
<dbReference type="CDD" id="cd00029">
    <property type="entry name" value="C1"/>
    <property type="match status" value="1"/>
</dbReference>
<evidence type="ECO:0000313" key="5">
    <source>
        <dbReference type="EMBL" id="CAD7651420.1"/>
    </source>
</evidence>
<dbReference type="EMBL" id="CAJPIZ010057606">
    <property type="protein sequence ID" value="CAG2123408.1"/>
    <property type="molecule type" value="Genomic_DNA"/>
</dbReference>
<dbReference type="Gene3D" id="3.30.60.20">
    <property type="match status" value="1"/>
</dbReference>
<keyword evidence="6" id="KW-1185">Reference proteome</keyword>
<proteinExistence type="predicted"/>